<reference evidence="1 2" key="1">
    <citation type="submission" date="2019-11" db="EMBL/GenBank/DDBJ databases">
        <authorList>
            <person name="He Y."/>
        </authorList>
    </citation>
    <scope>NUCLEOTIDE SEQUENCE [LARGE SCALE GENOMIC DNA]</scope>
    <source>
        <strain evidence="1 2">SCSIO 58843</strain>
    </source>
</reference>
<dbReference type="AlphaFoldDB" id="A0A5Q2RQC7"/>
<dbReference type="RefSeq" id="WP_153760750.1">
    <property type="nucleotide sequence ID" value="NZ_CP045851.1"/>
</dbReference>
<name>A0A5Q2RQC7_9ACTN</name>
<gene>
    <name evidence="1" type="ORF">GH723_16940</name>
</gene>
<organism evidence="1 2">
    <name type="scientific">Actinomarinicola tropica</name>
    <dbReference type="NCBI Taxonomy" id="2789776"/>
    <lineage>
        <taxon>Bacteria</taxon>
        <taxon>Bacillati</taxon>
        <taxon>Actinomycetota</taxon>
        <taxon>Acidimicrobiia</taxon>
        <taxon>Acidimicrobiales</taxon>
        <taxon>Iamiaceae</taxon>
        <taxon>Actinomarinicola</taxon>
    </lineage>
</organism>
<dbReference type="Proteomes" id="UP000334019">
    <property type="component" value="Chromosome"/>
</dbReference>
<dbReference type="KEGG" id="atq:GH723_16940"/>
<sequence length="183" mass="19214">MSTGGRADRTVTAQEVLDAGEVVYDLRTPPTRDEVGMAEGRSTLGIQHDGGRPLVDVTVVLDDDVRLEVAASLITFNSIRAGADGDPTTLELVTTYPSVEAAHAHLVDLVDRFDGDLGAVEQWRTEAERLVGAAGAGGEPTYATTVFALGQVGAVELEVEAATFATRGEVGVRHVLTWEPAGS</sequence>
<evidence type="ECO:0000313" key="2">
    <source>
        <dbReference type="Proteomes" id="UP000334019"/>
    </source>
</evidence>
<proteinExistence type="predicted"/>
<evidence type="ECO:0000313" key="1">
    <source>
        <dbReference type="EMBL" id="QGG96646.1"/>
    </source>
</evidence>
<accession>A0A5Q2RQC7</accession>
<keyword evidence="2" id="KW-1185">Reference proteome</keyword>
<protein>
    <submittedName>
        <fullName evidence="1">Uncharacterized protein</fullName>
    </submittedName>
</protein>
<dbReference type="EMBL" id="CP045851">
    <property type="protein sequence ID" value="QGG96646.1"/>
    <property type="molecule type" value="Genomic_DNA"/>
</dbReference>